<organism evidence="2 3">
    <name type="scientific">Fructobacillus apis</name>
    <dbReference type="NCBI Taxonomy" id="2935017"/>
    <lineage>
        <taxon>Bacteria</taxon>
        <taxon>Bacillati</taxon>
        <taxon>Bacillota</taxon>
        <taxon>Bacilli</taxon>
        <taxon>Lactobacillales</taxon>
        <taxon>Lactobacillaceae</taxon>
        <taxon>Fructobacillus</taxon>
    </lineage>
</organism>
<evidence type="ECO:0000313" key="3">
    <source>
        <dbReference type="Proteomes" id="UP001523234"/>
    </source>
</evidence>
<dbReference type="RefSeq" id="WP_252443930.1">
    <property type="nucleotide sequence ID" value="NZ_JAMWYK010000008.1"/>
</dbReference>
<dbReference type="SUPFAM" id="SSF140931">
    <property type="entry name" value="Fic-like"/>
    <property type="match status" value="1"/>
</dbReference>
<dbReference type="InterPro" id="IPR040198">
    <property type="entry name" value="Fido_containing"/>
</dbReference>
<dbReference type="EMBL" id="JAMWYK010000008">
    <property type="protein sequence ID" value="MCO0832605.1"/>
    <property type="molecule type" value="Genomic_DNA"/>
</dbReference>
<dbReference type="Proteomes" id="UP001523234">
    <property type="component" value="Unassembled WGS sequence"/>
</dbReference>
<proteinExistence type="predicted"/>
<dbReference type="InterPro" id="IPR003812">
    <property type="entry name" value="Fido"/>
</dbReference>
<comment type="caution">
    <text evidence="2">The sequence shown here is derived from an EMBL/GenBank/DDBJ whole genome shotgun (WGS) entry which is preliminary data.</text>
</comment>
<gene>
    <name evidence="2" type="ORF">NFX39_05875</name>
</gene>
<accession>A0ABT0ZRM6</accession>
<dbReference type="Pfam" id="PF02661">
    <property type="entry name" value="Fic"/>
    <property type="match status" value="1"/>
</dbReference>
<reference evidence="2 3" key="1">
    <citation type="submission" date="2022-06" db="EMBL/GenBank/DDBJ databases">
        <title>Fructobacillus taiwanensis sp. nov., isolated from the honeybee.</title>
        <authorList>
            <person name="Chen Y.-S."/>
            <person name="Wang L.-T."/>
            <person name="Lee Y.-S."/>
            <person name="Chang Y.-C."/>
            <person name="Wu H.-C."/>
            <person name="Liao C.-Y."/>
            <person name="Chen W.-H."/>
            <person name="Deng J.-N."/>
            <person name="Wang Y.-H."/>
        </authorList>
    </citation>
    <scope>NUCLEOTIDE SEQUENCE [LARGE SCALE GENOMIC DNA]</scope>
    <source>
        <strain evidence="2 3">W13</strain>
    </source>
</reference>
<keyword evidence="3" id="KW-1185">Reference proteome</keyword>
<dbReference type="InterPro" id="IPR036597">
    <property type="entry name" value="Fido-like_dom_sf"/>
</dbReference>
<name>A0ABT0ZRM6_9LACO</name>
<evidence type="ECO:0000259" key="1">
    <source>
        <dbReference type="PROSITE" id="PS51459"/>
    </source>
</evidence>
<evidence type="ECO:0000313" key="2">
    <source>
        <dbReference type="EMBL" id="MCO0832605.1"/>
    </source>
</evidence>
<dbReference type="Gene3D" id="1.10.3290.10">
    <property type="entry name" value="Fido-like domain"/>
    <property type="match status" value="1"/>
</dbReference>
<dbReference type="PROSITE" id="PS51459">
    <property type="entry name" value="FIDO"/>
    <property type="match status" value="1"/>
</dbReference>
<feature type="domain" description="Fido" evidence="1">
    <location>
        <begin position="150"/>
        <end position="300"/>
    </location>
</feature>
<protein>
    <submittedName>
        <fullName evidence="2">Fic family protein</fullName>
    </submittedName>
</protein>
<sequence>MTYQPLHVFQMRNHESPDAVDEEYHRRVGSPLTFTTSFKPYLMQRETPAGKSYPLFVVPTKKLLLLCDRLRGNSNKIVSLVDALPKRARERFFHDQLVSEIKRTNDIEGVRSTREEIGVALKSGWKSNVRLASTVQLYLDILNQELPTVESLEDIGFLYQHLLKGEINALDAVDGELFRAHGVHILSYQSNKVVHYAPQGEANIQQRLTAWLAFLDDDNYPSLIRAIVGHFMFENTHPFYDGNGRLGRYLLSGALAKELDALTAVSLSQAIFGHRSSYYSAFTMTEDVKNRAEETFFVIKILGIIDDCQRQLIERLQQEQDELDYFADWQAG</sequence>
<dbReference type="PANTHER" id="PTHR13504:SF40">
    <property type="entry name" value="FIDO DOMAIN-CONTAINING PROTEIN"/>
    <property type="match status" value="1"/>
</dbReference>
<dbReference type="PANTHER" id="PTHR13504">
    <property type="entry name" value="FIDO DOMAIN-CONTAINING PROTEIN DDB_G0283145"/>
    <property type="match status" value="1"/>
</dbReference>